<name>A0A1B8ZQ99_9FLAO</name>
<sequence>MKTIVLSGFFMLNSIIACTQEKQDRPSAMKAIPAVPFLTRQNDFVYVNKTNLKSVINQKFKSASVFTPTGYAVVENEKGEYAVIDGTGKVVLDFSPSQIGLNVVNGLTFYKKDIEYDKKMPFWKWEWNIMGSGISKEQTYHTIEIGIIESRQILLKEDIPYLEDNYALNFISVDEDHVFWNGALYRIKKNSLNKIENNIAELLENKRFIKASGKSFSIYELNQKKAVHSELEGSETLSIQYGNEIITLDEVNKERYEPDVPKLLVDHKTRDVYPFPQYEKVFPKKITKATASQIDFIKKTSLVYSVTNSPYFLLGVFNYDHEVWAYDWLYVDTEGKVTDSIGTYHFKVLDQLGNLVWPDRKMILPDQYIGKNWKFGKINAYEGMQDNYLIRIEDEKQLRTMGLWNSSKKIWEIKPDYHDISVLDTEKQIYALQTEQDGPYMLFDNKTKKNIGSKAYQSINSDGWVNVQLPSGQTINYYIDIYSGKEYKE</sequence>
<dbReference type="STRING" id="651561.BBI00_05175"/>
<accession>A0A1B8ZQ99</accession>
<evidence type="ECO:0000313" key="2">
    <source>
        <dbReference type="EMBL" id="OCA73772.1"/>
    </source>
</evidence>
<gene>
    <name evidence="2" type="ORF">BBI00_05175</name>
</gene>
<proteinExistence type="predicted"/>
<organism evidence="2 3">
    <name type="scientific">Chryseobacterium arthrosphaerae</name>
    <dbReference type="NCBI Taxonomy" id="651561"/>
    <lineage>
        <taxon>Bacteria</taxon>
        <taxon>Pseudomonadati</taxon>
        <taxon>Bacteroidota</taxon>
        <taxon>Flavobacteriia</taxon>
        <taxon>Flavobacteriales</taxon>
        <taxon>Weeksellaceae</taxon>
        <taxon>Chryseobacterium group</taxon>
        <taxon>Chryseobacterium</taxon>
    </lineage>
</organism>
<evidence type="ECO:0000256" key="1">
    <source>
        <dbReference type="SAM" id="Coils"/>
    </source>
</evidence>
<dbReference type="OrthoDB" id="1420171at2"/>
<dbReference type="AlphaFoldDB" id="A0A1B8ZQ99"/>
<feature type="coiled-coil region" evidence="1">
    <location>
        <begin position="185"/>
        <end position="212"/>
    </location>
</feature>
<comment type="caution">
    <text evidence="2">The sequence shown here is derived from an EMBL/GenBank/DDBJ whole genome shotgun (WGS) entry which is preliminary data.</text>
</comment>
<dbReference type="RefSeq" id="WP_065397769.1">
    <property type="nucleotide sequence ID" value="NZ_MAYG01000001.1"/>
</dbReference>
<dbReference type="Proteomes" id="UP000093432">
    <property type="component" value="Unassembled WGS sequence"/>
</dbReference>
<dbReference type="PROSITE" id="PS51257">
    <property type="entry name" value="PROKAR_LIPOPROTEIN"/>
    <property type="match status" value="1"/>
</dbReference>
<evidence type="ECO:0008006" key="4">
    <source>
        <dbReference type="Google" id="ProtNLM"/>
    </source>
</evidence>
<reference evidence="3" key="1">
    <citation type="submission" date="2016-07" db="EMBL/GenBank/DDBJ databases">
        <authorList>
            <person name="Florea S."/>
            <person name="Webb J.S."/>
            <person name="Jaromczyk J."/>
            <person name="Schardl C.L."/>
        </authorList>
    </citation>
    <scope>NUCLEOTIDE SEQUENCE [LARGE SCALE GENOMIC DNA]</scope>
    <source>
        <strain evidence="3">CC-VM-7</strain>
    </source>
</reference>
<keyword evidence="1" id="KW-0175">Coiled coil</keyword>
<dbReference type="EMBL" id="MAYG01000001">
    <property type="protein sequence ID" value="OCA73772.1"/>
    <property type="molecule type" value="Genomic_DNA"/>
</dbReference>
<evidence type="ECO:0000313" key="3">
    <source>
        <dbReference type="Proteomes" id="UP000093432"/>
    </source>
</evidence>
<protein>
    <recommendedName>
        <fullName evidence="4">WG repeat-containing protein</fullName>
    </recommendedName>
</protein>